<comment type="caution">
    <text evidence="5">Lacks conserved residue(s) required for the propagation of feature annotation.</text>
</comment>
<feature type="region of interest" description="Disordered" evidence="6">
    <location>
        <begin position="506"/>
        <end position="534"/>
    </location>
</feature>
<comment type="similarity">
    <text evidence="1 5">Belongs to the peptidase S8 family.</text>
</comment>
<evidence type="ECO:0000256" key="2">
    <source>
        <dbReference type="ARBA" id="ARBA00022670"/>
    </source>
</evidence>
<dbReference type="PRINTS" id="PR00723">
    <property type="entry name" value="SUBTILISIN"/>
</dbReference>
<dbReference type="OrthoDB" id="8444614at2"/>
<evidence type="ECO:0000256" key="7">
    <source>
        <dbReference type="SAM" id="Phobius"/>
    </source>
</evidence>
<feature type="transmembrane region" description="Helical" evidence="7">
    <location>
        <begin position="480"/>
        <end position="501"/>
    </location>
</feature>
<organism evidence="9 10">
    <name type="scientific">Micromonospora craniellae</name>
    <dbReference type="NCBI Taxonomy" id="2294034"/>
    <lineage>
        <taxon>Bacteria</taxon>
        <taxon>Bacillati</taxon>
        <taxon>Actinomycetota</taxon>
        <taxon>Actinomycetes</taxon>
        <taxon>Micromonosporales</taxon>
        <taxon>Micromonosporaceae</taxon>
        <taxon>Micromonospora</taxon>
    </lineage>
</organism>
<feature type="compositionally biased region" description="Basic and acidic residues" evidence="6">
    <location>
        <begin position="524"/>
        <end position="534"/>
    </location>
</feature>
<feature type="compositionally biased region" description="Low complexity" evidence="6">
    <location>
        <begin position="123"/>
        <end position="138"/>
    </location>
</feature>
<dbReference type="InterPro" id="IPR015500">
    <property type="entry name" value="Peptidase_S8_subtilisin-rel"/>
</dbReference>
<feature type="compositionally biased region" description="Low complexity" evidence="6">
    <location>
        <begin position="465"/>
        <end position="474"/>
    </location>
</feature>
<dbReference type="PANTHER" id="PTHR43806:SF11">
    <property type="entry name" value="CEREVISIN-RELATED"/>
    <property type="match status" value="1"/>
</dbReference>
<dbReference type="InterPro" id="IPR000209">
    <property type="entry name" value="Peptidase_S8/S53_dom"/>
</dbReference>
<accession>A0A372FUY4</accession>
<reference evidence="9 10" key="1">
    <citation type="submission" date="2018-08" db="EMBL/GenBank/DDBJ databases">
        <title>Verrucosispora craniellae sp. nov., isolated from a marine sponge in the South China Sea.</title>
        <authorList>
            <person name="Li L."/>
            <person name="Lin H.W."/>
        </authorList>
    </citation>
    <scope>NUCLEOTIDE SEQUENCE [LARGE SCALE GENOMIC DNA]</scope>
    <source>
        <strain evidence="9 10">LHW63014</strain>
    </source>
</reference>
<keyword evidence="3" id="KW-0378">Hydrolase</keyword>
<dbReference type="GO" id="GO:0006508">
    <property type="term" value="P:proteolysis"/>
    <property type="evidence" value="ECO:0007669"/>
    <property type="project" value="UniProtKB-KW"/>
</dbReference>
<dbReference type="PROSITE" id="PS51892">
    <property type="entry name" value="SUBTILASE"/>
    <property type="match status" value="1"/>
</dbReference>
<evidence type="ECO:0000259" key="8">
    <source>
        <dbReference type="Pfam" id="PF00082"/>
    </source>
</evidence>
<sequence>MLVSRYPSRVGRYVVVVLGVLLAALPVLPARAQAAPYVKYYTVESAYAGKPEGLRDIAERFLGSRDRAEEIFNLNVGRAQPGGGALTDPSQLRAGWRLVLPWDAVGSGVEYGSLPSPAPPSTRSPSPGASAAPPAGTPLIRPTIGASPSPSPSPSGTKNSGAGGAKCGSAASRGDKDRADWAERRMSPERAWSRSRGEGQMIAIVDSGVDGSLAELRGRVTQGMDVVAGSGRGDVDCLGTGTAMAGIAIAQSGSKRKVTGVAPEATVMPIRVVTTKAEAQPADQAAGIEVAVAAGATVIALGSYVDPNVPAVAEAIATAVKHDIVVVSAADLESSDPESGLPEQGMLRVGGIGGDGKMADSYRAGGVDVVAPGVDVASLGIGGAGDFVGSGTQYAVAYTAGQAALVRSAYPNLSAAQVTERIRSTASRTADTPEDPASYGDGVIDPFTSVSAAMENDGGAAAPNGPSADDSGSSTSGGQVAIFVLIGLVLVAVTALSVFRLRTVLRSDDRKDPEPEFDPPANRPTDHSDPQRLR</sequence>
<dbReference type="InterPro" id="IPR050131">
    <property type="entry name" value="Peptidase_S8_subtilisin-like"/>
</dbReference>
<comment type="caution">
    <text evidence="9">The sequence shown here is derived from an EMBL/GenBank/DDBJ whole genome shotgun (WGS) entry which is preliminary data.</text>
</comment>
<keyword evidence="7" id="KW-0812">Transmembrane</keyword>
<dbReference type="GO" id="GO:0004252">
    <property type="term" value="F:serine-type endopeptidase activity"/>
    <property type="evidence" value="ECO:0007669"/>
    <property type="project" value="InterPro"/>
</dbReference>
<feature type="compositionally biased region" description="Basic and acidic residues" evidence="6">
    <location>
        <begin position="173"/>
        <end position="196"/>
    </location>
</feature>
<dbReference type="Proteomes" id="UP000262621">
    <property type="component" value="Unassembled WGS sequence"/>
</dbReference>
<evidence type="ECO:0000256" key="5">
    <source>
        <dbReference type="PROSITE-ProRule" id="PRU01240"/>
    </source>
</evidence>
<evidence type="ECO:0000256" key="4">
    <source>
        <dbReference type="ARBA" id="ARBA00022825"/>
    </source>
</evidence>
<keyword evidence="10" id="KW-1185">Reference proteome</keyword>
<proteinExistence type="inferred from homology"/>
<keyword evidence="7" id="KW-1133">Transmembrane helix</keyword>
<feature type="domain" description="Peptidase S8/S53" evidence="8">
    <location>
        <begin position="197"/>
        <end position="440"/>
    </location>
</feature>
<dbReference type="EMBL" id="QVFU01000032">
    <property type="protein sequence ID" value="RFS44330.1"/>
    <property type="molecule type" value="Genomic_DNA"/>
</dbReference>
<dbReference type="InterPro" id="IPR036852">
    <property type="entry name" value="Peptidase_S8/S53_dom_sf"/>
</dbReference>
<gene>
    <name evidence="9" type="ORF">D0Q02_22935</name>
</gene>
<evidence type="ECO:0000313" key="10">
    <source>
        <dbReference type="Proteomes" id="UP000262621"/>
    </source>
</evidence>
<evidence type="ECO:0000256" key="1">
    <source>
        <dbReference type="ARBA" id="ARBA00011073"/>
    </source>
</evidence>
<dbReference type="AlphaFoldDB" id="A0A372FUY4"/>
<dbReference type="Gene3D" id="3.40.50.200">
    <property type="entry name" value="Peptidase S8/S53 domain"/>
    <property type="match status" value="1"/>
</dbReference>
<evidence type="ECO:0000256" key="3">
    <source>
        <dbReference type="ARBA" id="ARBA00022801"/>
    </source>
</evidence>
<protein>
    <submittedName>
        <fullName evidence="9">Peptidase S8 and S53 subtilisin kexin sedolisin</fullName>
    </submittedName>
</protein>
<feature type="region of interest" description="Disordered" evidence="6">
    <location>
        <begin position="113"/>
        <end position="196"/>
    </location>
</feature>
<dbReference type="Pfam" id="PF00082">
    <property type="entry name" value="Peptidase_S8"/>
    <property type="match status" value="1"/>
</dbReference>
<keyword evidence="7" id="KW-0472">Membrane</keyword>
<dbReference type="PANTHER" id="PTHR43806">
    <property type="entry name" value="PEPTIDASE S8"/>
    <property type="match status" value="1"/>
</dbReference>
<evidence type="ECO:0000256" key="6">
    <source>
        <dbReference type="SAM" id="MobiDB-lite"/>
    </source>
</evidence>
<feature type="region of interest" description="Disordered" evidence="6">
    <location>
        <begin position="422"/>
        <end position="474"/>
    </location>
</feature>
<name>A0A372FUY4_9ACTN</name>
<keyword evidence="2" id="KW-0645">Protease</keyword>
<dbReference type="SUPFAM" id="SSF52743">
    <property type="entry name" value="Subtilisin-like"/>
    <property type="match status" value="1"/>
</dbReference>
<keyword evidence="4" id="KW-0720">Serine protease</keyword>
<evidence type="ECO:0000313" key="9">
    <source>
        <dbReference type="EMBL" id="RFS44330.1"/>
    </source>
</evidence>